<evidence type="ECO:0000256" key="1">
    <source>
        <dbReference type="SAM" id="Phobius"/>
    </source>
</evidence>
<dbReference type="RefSeq" id="WP_199466206.1">
    <property type="nucleotide sequence ID" value="NZ_JAEMNX010000001.1"/>
</dbReference>
<dbReference type="CDD" id="cd01949">
    <property type="entry name" value="GGDEF"/>
    <property type="match status" value="1"/>
</dbReference>
<dbReference type="Gene3D" id="3.20.20.450">
    <property type="entry name" value="EAL domain"/>
    <property type="match status" value="1"/>
</dbReference>
<dbReference type="AlphaFoldDB" id="A0A934N0Y5"/>
<evidence type="ECO:0000259" key="2">
    <source>
        <dbReference type="PROSITE" id="PS50801"/>
    </source>
</evidence>
<dbReference type="InterPro" id="IPR052155">
    <property type="entry name" value="Biofilm_reg_signaling"/>
</dbReference>
<evidence type="ECO:0000313" key="5">
    <source>
        <dbReference type="EMBL" id="MBJ7536123.1"/>
    </source>
</evidence>
<dbReference type="Proteomes" id="UP000628710">
    <property type="component" value="Unassembled WGS sequence"/>
</dbReference>
<dbReference type="Gene3D" id="3.30.70.270">
    <property type="match status" value="1"/>
</dbReference>
<keyword evidence="1" id="KW-0472">Membrane</keyword>
<dbReference type="Pfam" id="PF00990">
    <property type="entry name" value="GGDEF"/>
    <property type="match status" value="1"/>
</dbReference>
<feature type="transmembrane region" description="Helical" evidence="1">
    <location>
        <begin position="20"/>
        <end position="43"/>
    </location>
</feature>
<feature type="domain" description="EAL" evidence="3">
    <location>
        <begin position="394"/>
        <end position="644"/>
    </location>
</feature>
<feature type="transmembrane region" description="Helical" evidence="1">
    <location>
        <begin position="169"/>
        <end position="186"/>
    </location>
</feature>
<sequence length="648" mass="72657">MRNKTSLKEVELREALRLLYANVSAGSFVSFLVSTSLVFGFEFDSEDQEYTDHKIIWWVLMMVFISLRHLDSVLYQKEVYKNLFSLQQDILRFTVFASMGASIWSAYALYFFPFSSPDELTVTIIVICGMAAGGANLWSAHQFTAVTYALIILGPLAVLLLLSEDSHQHLLGLIGLGFTFVMMLSAHKTSSFTKDAIHLKTQHLQLLRDMEKKVELRTQEIYRLSNIDPLTGLLNRNAFLKELNHMVAVNPSTSLALLFIDLDGFKQINDSMGHEVGDKVIKDTSSRIASLCKGSLLLCRWGGDEFLVVLNYESHEQTHHFAQQIITAVSSPHITKQSQTWIGATIGVALYPEHGTHHDSLIQNADMAMYHQKRVEKGQVGYFNESLRQRLIRERLLSDRLSTAIEENALRLVFQPILESQTGKVTGLEALLRWHLDGEEVAPVEFIPLAEQYGLIKTIGLWVIEQACLQSISLSKGSQPPSVSVNVSVIQLQDHNFASQVQSLLTRLQFDPSLLLIEITESVFATDQKTLLEQIQALQKLNIKISIDDFGTGYSSLSSMQNLGADIIKIDKSFINKIDSTGLSIIKAVMEIAHSMGLRVVAEGVETAEQEKILKDIGAHLLQGYHLCRPLEAEQLTEYLDSSTEQKI</sequence>
<dbReference type="EMBL" id="JAEMNX010000001">
    <property type="protein sequence ID" value="MBJ7536123.1"/>
    <property type="molecule type" value="Genomic_DNA"/>
</dbReference>
<reference evidence="5" key="1">
    <citation type="submission" date="2020-12" db="EMBL/GenBank/DDBJ databases">
        <title>Marinomonas arctica sp. nov., a psychrotolerant bacterium isolated from the Arctic.</title>
        <authorList>
            <person name="Zhang Y."/>
        </authorList>
    </citation>
    <scope>NUCLEOTIDE SEQUENCE</scope>
    <source>
        <strain evidence="5">C1424</strain>
    </source>
</reference>
<gene>
    <name evidence="5" type="ORF">I8J31_00370</name>
</gene>
<dbReference type="SMART" id="SM00267">
    <property type="entry name" value="GGDEF"/>
    <property type="match status" value="1"/>
</dbReference>
<feature type="domain" description="STAS" evidence="2">
    <location>
        <begin position="504"/>
        <end position="618"/>
    </location>
</feature>
<dbReference type="PANTHER" id="PTHR44757">
    <property type="entry name" value="DIGUANYLATE CYCLASE DGCP"/>
    <property type="match status" value="1"/>
</dbReference>
<comment type="caution">
    <text evidence="5">The sequence shown here is derived from an EMBL/GenBank/DDBJ whole genome shotgun (WGS) entry which is preliminary data.</text>
</comment>
<feature type="transmembrane region" description="Helical" evidence="1">
    <location>
        <begin position="145"/>
        <end position="163"/>
    </location>
</feature>
<dbReference type="InterPro" id="IPR001633">
    <property type="entry name" value="EAL_dom"/>
</dbReference>
<evidence type="ECO:0000313" key="6">
    <source>
        <dbReference type="Proteomes" id="UP000628710"/>
    </source>
</evidence>
<dbReference type="SUPFAM" id="SSF55073">
    <property type="entry name" value="Nucleotide cyclase"/>
    <property type="match status" value="1"/>
</dbReference>
<keyword evidence="1" id="KW-1133">Transmembrane helix</keyword>
<evidence type="ECO:0000259" key="3">
    <source>
        <dbReference type="PROSITE" id="PS50883"/>
    </source>
</evidence>
<feature type="transmembrane region" description="Helical" evidence="1">
    <location>
        <begin position="55"/>
        <end position="70"/>
    </location>
</feature>
<dbReference type="InterPro" id="IPR035919">
    <property type="entry name" value="EAL_sf"/>
</dbReference>
<keyword evidence="6" id="KW-1185">Reference proteome</keyword>
<feature type="transmembrane region" description="Helical" evidence="1">
    <location>
        <begin position="90"/>
        <end position="114"/>
    </location>
</feature>
<accession>A0A934N0Y5</accession>
<name>A0A934N0Y5_9GAMM</name>
<keyword evidence="1" id="KW-0812">Transmembrane</keyword>
<protein>
    <submittedName>
        <fullName evidence="5">EAL domain-containing protein</fullName>
    </submittedName>
</protein>
<dbReference type="PROSITE" id="PS50883">
    <property type="entry name" value="EAL"/>
    <property type="match status" value="1"/>
</dbReference>
<dbReference type="InterPro" id="IPR029787">
    <property type="entry name" value="Nucleotide_cyclase"/>
</dbReference>
<dbReference type="PROSITE" id="PS50887">
    <property type="entry name" value="GGDEF"/>
    <property type="match status" value="1"/>
</dbReference>
<proteinExistence type="predicted"/>
<dbReference type="SUPFAM" id="SSF141868">
    <property type="entry name" value="EAL domain-like"/>
    <property type="match status" value="1"/>
</dbReference>
<dbReference type="InterPro" id="IPR043128">
    <property type="entry name" value="Rev_trsase/Diguanyl_cyclase"/>
</dbReference>
<evidence type="ECO:0000259" key="4">
    <source>
        <dbReference type="PROSITE" id="PS50887"/>
    </source>
</evidence>
<dbReference type="InterPro" id="IPR000160">
    <property type="entry name" value="GGDEF_dom"/>
</dbReference>
<dbReference type="CDD" id="cd01948">
    <property type="entry name" value="EAL"/>
    <property type="match status" value="1"/>
</dbReference>
<dbReference type="SMART" id="SM00052">
    <property type="entry name" value="EAL"/>
    <property type="match status" value="1"/>
</dbReference>
<dbReference type="PANTHER" id="PTHR44757:SF2">
    <property type="entry name" value="BIOFILM ARCHITECTURE MAINTENANCE PROTEIN MBAA"/>
    <property type="match status" value="1"/>
</dbReference>
<feature type="domain" description="GGDEF" evidence="4">
    <location>
        <begin position="253"/>
        <end position="385"/>
    </location>
</feature>
<organism evidence="5 6">
    <name type="scientific">Marinomonas transparens</name>
    <dbReference type="NCBI Taxonomy" id="2795388"/>
    <lineage>
        <taxon>Bacteria</taxon>
        <taxon>Pseudomonadati</taxon>
        <taxon>Pseudomonadota</taxon>
        <taxon>Gammaproteobacteria</taxon>
        <taxon>Oceanospirillales</taxon>
        <taxon>Oceanospirillaceae</taxon>
        <taxon>Marinomonas</taxon>
    </lineage>
</organism>
<dbReference type="NCBIfam" id="TIGR00254">
    <property type="entry name" value="GGDEF"/>
    <property type="match status" value="1"/>
</dbReference>
<dbReference type="Pfam" id="PF00563">
    <property type="entry name" value="EAL"/>
    <property type="match status" value="1"/>
</dbReference>
<dbReference type="InterPro" id="IPR002645">
    <property type="entry name" value="STAS_dom"/>
</dbReference>
<dbReference type="PROSITE" id="PS50801">
    <property type="entry name" value="STAS"/>
    <property type="match status" value="1"/>
</dbReference>